<organism evidence="8 9">
    <name type="scientific">Pleurostoma richardsiae</name>
    <dbReference type="NCBI Taxonomy" id="41990"/>
    <lineage>
        <taxon>Eukaryota</taxon>
        <taxon>Fungi</taxon>
        <taxon>Dikarya</taxon>
        <taxon>Ascomycota</taxon>
        <taxon>Pezizomycotina</taxon>
        <taxon>Sordariomycetes</taxon>
        <taxon>Sordariomycetidae</taxon>
        <taxon>Calosphaeriales</taxon>
        <taxon>Pleurostomataceae</taxon>
        <taxon>Pleurostoma</taxon>
    </lineage>
</organism>
<feature type="transmembrane region" description="Helical" evidence="6">
    <location>
        <begin position="172"/>
        <end position="191"/>
    </location>
</feature>
<evidence type="ECO:0000259" key="7">
    <source>
        <dbReference type="PROSITE" id="PS50850"/>
    </source>
</evidence>
<dbReference type="Pfam" id="PF07690">
    <property type="entry name" value="MFS_1"/>
    <property type="match status" value="1"/>
</dbReference>
<feature type="transmembrane region" description="Helical" evidence="6">
    <location>
        <begin position="345"/>
        <end position="366"/>
    </location>
</feature>
<dbReference type="Gene3D" id="1.20.1250.20">
    <property type="entry name" value="MFS general substrate transporter like domains"/>
    <property type="match status" value="1"/>
</dbReference>
<dbReference type="InterPro" id="IPR011701">
    <property type="entry name" value="MFS"/>
</dbReference>
<protein>
    <submittedName>
        <fullName evidence="8">MFS general substrate transporter</fullName>
    </submittedName>
</protein>
<comment type="subcellular location">
    <subcellularLocation>
        <location evidence="1">Membrane</location>
        <topology evidence="1">Multi-pass membrane protein</topology>
    </subcellularLocation>
</comment>
<feature type="transmembrane region" description="Helical" evidence="6">
    <location>
        <begin position="109"/>
        <end position="131"/>
    </location>
</feature>
<evidence type="ECO:0000256" key="4">
    <source>
        <dbReference type="ARBA" id="ARBA00023136"/>
    </source>
</evidence>
<feature type="transmembrane region" description="Helical" evidence="6">
    <location>
        <begin position="269"/>
        <end position="290"/>
    </location>
</feature>
<evidence type="ECO:0000256" key="6">
    <source>
        <dbReference type="SAM" id="Phobius"/>
    </source>
</evidence>
<dbReference type="InterPro" id="IPR036259">
    <property type="entry name" value="MFS_trans_sf"/>
</dbReference>
<dbReference type="PANTHER" id="PTHR42718:SF11">
    <property type="entry name" value="MAJOR FACILITATOR SUPERFAMILY (MFS) PROFILE DOMAIN-CONTAINING PROTEIN"/>
    <property type="match status" value="1"/>
</dbReference>
<dbReference type="PROSITE" id="PS50850">
    <property type="entry name" value="MFS"/>
    <property type="match status" value="1"/>
</dbReference>
<feature type="region of interest" description="Disordered" evidence="5">
    <location>
        <begin position="1"/>
        <end position="20"/>
    </location>
</feature>
<feature type="transmembrane region" description="Helical" evidence="6">
    <location>
        <begin position="43"/>
        <end position="64"/>
    </location>
</feature>
<dbReference type="PANTHER" id="PTHR42718">
    <property type="entry name" value="MAJOR FACILITATOR SUPERFAMILY MULTIDRUG TRANSPORTER MFSC"/>
    <property type="match status" value="1"/>
</dbReference>
<evidence type="ECO:0000256" key="2">
    <source>
        <dbReference type="ARBA" id="ARBA00022692"/>
    </source>
</evidence>
<comment type="caution">
    <text evidence="8">The sequence shown here is derived from an EMBL/GenBank/DDBJ whole genome shotgun (WGS) entry which is preliminary data.</text>
</comment>
<dbReference type="SUPFAM" id="SSF103473">
    <property type="entry name" value="MFS general substrate transporter"/>
    <property type="match status" value="2"/>
</dbReference>
<reference evidence="8" key="1">
    <citation type="submission" date="2022-07" db="EMBL/GenBank/DDBJ databases">
        <title>Fungi with potential for degradation of polypropylene.</title>
        <authorList>
            <person name="Gostincar C."/>
        </authorList>
    </citation>
    <scope>NUCLEOTIDE SEQUENCE</scope>
    <source>
        <strain evidence="8">EXF-13308</strain>
    </source>
</reference>
<feature type="transmembrane region" description="Helical" evidence="6">
    <location>
        <begin position="435"/>
        <end position="453"/>
    </location>
</feature>
<proteinExistence type="predicted"/>
<gene>
    <name evidence="8" type="ORF">NKR23_g198</name>
</gene>
<keyword evidence="3 6" id="KW-1133">Transmembrane helix</keyword>
<dbReference type="GO" id="GO:0016020">
    <property type="term" value="C:membrane"/>
    <property type="evidence" value="ECO:0007669"/>
    <property type="project" value="UniProtKB-SubCell"/>
</dbReference>
<feature type="transmembrane region" description="Helical" evidence="6">
    <location>
        <begin position="237"/>
        <end position="257"/>
    </location>
</feature>
<feature type="transmembrane region" description="Helical" evidence="6">
    <location>
        <begin position="373"/>
        <end position="392"/>
    </location>
</feature>
<evidence type="ECO:0000313" key="9">
    <source>
        <dbReference type="Proteomes" id="UP001174694"/>
    </source>
</evidence>
<feature type="transmembrane region" description="Helical" evidence="6">
    <location>
        <begin position="84"/>
        <end position="102"/>
    </location>
</feature>
<dbReference type="InterPro" id="IPR020846">
    <property type="entry name" value="MFS_dom"/>
</dbReference>
<feature type="transmembrane region" description="Helical" evidence="6">
    <location>
        <begin position="137"/>
        <end position="160"/>
    </location>
</feature>
<evidence type="ECO:0000313" key="8">
    <source>
        <dbReference type="EMBL" id="KAJ9157953.1"/>
    </source>
</evidence>
<accession>A0AA38RTR1</accession>
<keyword evidence="4 6" id="KW-0472">Membrane</keyword>
<feature type="transmembrane region" description="Helical" evidence="6">
    <location>
        <begin position="398"/>
        <end position="423"/>
    </location>
</feature>
<evidence type="ECO:0000256" key="3">
    <source>
        <dbReference type="ARBA" id="ARBA00022989"/>
    </source>
</evidence>
<feature type="transmembrane region" description="Helical" evidence="6">
    <location>
        <begin position="203"/>
        <end position="225"/>
    </location>
</feature>
<name>A0AA38RTR1_9PEZI</name>
<feature type="transmembrane region" description="Helical" evidence="6">
    <location>
        <begin position="311"/>
        <end position="333"/>
    </location>
</feature>
<dbReference type="Gene3D" id="1.20.1720.10">
    <property type="entry name" value="Multidrug resistance protein D"/>
    <property type="match status" value="1"/>
</dbReference>
<feature type="domain" description="Major facilitator superfamily (MFS) profile" evidence="7">
    <location>
        <begin position="48"/>
        <end position="497"/>
    </location>
</feature>
<keyword evidence="9" id="KW-1185">Reference proteome</keyword>
<dbReference type="GO" id="GO:0022857">
    <property type="term" value="F:transmembrane transporter activity"/>
    <property type="evidence" value="ECO:0007669"/>
    <property type="project" value="InterPro"/>
</dbReference>
<dbReference type="AlphaFoldDB" id="A0AA38RTR1"/>
<feature type="transmembrane region" description="Helical" evidence="6">
    <location>
        <begin position="473"/>
        <end position="492"/>
    </location>
</feature>
<evidence type="ECO:0000256" key="1">
    <source>
        <dbReference type="ARBA" id="ARBA00004141"/>
    </source>
</evidence>
<keyword evidence="2 6" id="KW-0812">Transmembrane</keyword>
<dbReference type="EMBL" id="JANBVO010000001">
    <property type="protein sequence ID" value="KAJ9157953.1"/>
    <property type="molecule type" value="Genomic_DNA"/>
</dbReference>
<dbReference type="Proteomes" id="UP001174694">
    <property type="component" value="Unassembled WGS sequence"/>
</dbReference>
<sequence>MDDVGDSEGERPWGSAGDDPEAAQCIDLEQLGRQRPANFSTGASEVLFCFSLLTSMLMAEYFIGGFNVVLPNLTTELHIPESSVTWPASAFSLVTGSFLLPMGRVADMYGAYLVFMSGLVWFLIWSLVAGLSQNYHMMIAVRSLAGLGPAAFLPAGIMLLGKTYRPGPRKNVVFSLYGAFAPLGFFFGIIMGGITCEYLSWRWYFYLGTIVLFVVCVTSLITIPMDRAWTRAKDVQMDHWGLATIVPGLTLVVFAITDGGHAPHGWRTPYIIITFVAGVLLLAAAIYVEGWIASQPLLPPELFRPKYMKPLVISLFFTYGAFGIFLFYASFYIENVTNASAIETAVSFTPMAVGGIILATVGGFVLHLLPGRALMIISGLGSVACVLLFALMPEDPNYWAWVFPAMIGATIGVDITWNVTSIFITTNVPRSMQGVAGALINSLLFLGISFFLGLADLAVTETQDRGTRGSYQVAFWLGTGCAGFALLLFTYIRIGKAKSELLVEERDGQQAPEMGQVSGAS</sequence>
<evidence type="ECO:0000256" key="5">
    <source>
        <dbReference type="SAM" id="MobiDB-lite"/>
    </source>
</evidence>